<reference evidence="1 2" key="1">
    <citation type="submission" date="2010-01" db="EMBL/GenBank/DDBJ databases">
        <authorList>
            <person name="Weinstock G."/>
            <person name="Sodergren E."/>
            <person name="Clifton S."/>
            <person name="Fulton L."/>
            <person name="Fulton B."/>
            <person name="Courtney L."/>
            <person name="Fronick C."/>
            <person name="Harrison M."/>
            <person name="Strong C."/>
            <person name="Farmer C."/>
            <person name="Delahaunty K."/>
            <person name="Markovic C."/>
            <person name="Hall O."/>
            <person name="Minx P."/>
            <person name="Tomlinson C."/>
            <person name="Mitreva M."/>
            <person name="Nelson J."/>
            <person name="Hou S."/>
            <person name="Wollam A."/>
            <person name="Pepin K.H."/>
            <person name="Johnson M."/>
            <person name="Bhonagiri V."/>
            <person name="Nash W.E."/>
            <person name="Warren W."/>
            <person name="Chinwalla A."/>
            <person name="Mardis E.R."/>
            <person name="Wilson R.K."/>
        </authorList>
    </citation>
    <scope>NUCLEOTIDE SEQUENCE [LARGE SCALE GENOMIC DNA]</scope>
    <source>
        <strain evidence="1 2">NJ9703</strain>
    </source>
</reference>
<name>A0A9W5MY92_NEISU</name>
<dbReference type="EMBL" id="ACEO02000016">
    <property type="protein sequence ID" value="EFC51036.1"/>
    <property type="molecule type" value="Genomic_DNA"/>
</dbReference>
<dbReference type="Proteomes" id="UP000004621">
    <property type="component" value="Unassembled WGS sequence"/>
</dbReference>
<dbReference type="AlphaFoldDB" id="A0A9W5MY92"/>
<protein>
    <submittedName>
        <fullName evidence="1">Uncharacterized protein</fullName>
    </submittedName>
</protein>
<evidence type="ECO:0000313" key="2">
    <source>
        <dbReference type="Proteomes" id="UP000004621"/>
    </source>
</evidence>
<gene>
    <name evidence="1" type="ORF">NEISUBOT_05514</name>
</gene>
<comment type="caution">
    <text evidence="1">The sequence shown here is derived from an EMBL/GenBank/DDBJ whole genome shotgun (WGS) entry which is preliminary data.</text>
</comment>
<accession>A0A9W5MY92</accession>
<organism evidence="1 2">
    <name type="scientific">Neisseria subflava NJ9703</name>
    <dbReference type="NCBI Taxonomy" id="546268"/>
    <lineage>
        <taxon>Bacteria</taxon>
        <taxon>Pseudomonadati</taxon>
        <taxon>Pseudomonadota</taxon>
        <taxon>Betaproteobacteria</taxon>
        <taxon>Neisseriales</taxon>
        <taxon>Neisseriaceae</taxon>
        <taxon>Neisseria</taxon>
    </lineage>
</organism>
<evidence type="ECO:0000313" key="1">
    <source>
        <dbReference type="EMBL" id="EFC51036.1"/>
    </source>
</evidence>
<sequence length="55" mass="6498">MTYEKGRLKPIGFRRPLSYLSLLLDYNKVNRQAETFAKFPKNPLKFPPRHLGDFS</sequence>
<proteinExistence type="predicted"/>